<accession>A0A8H5Q0K6</accession>
<name>A0A8H5Q0K6_9HYPO</name>
<proteinExistence type="predicted"/>
<gene>
    <name evidence="1" type="ORF">FPANT_1106</name>
</gene>
<protein>
    <submittedName>
        <fullName evidence="1">Uncharacterized protein</fullName>
    </submittedName>
</protein>
<evidence type="ECO:0000313" key="1">
    <source>
        <dbReference type="EMBL" id="KAF5605857.1"/>
    </source>
</evidence>
<dbReference type="Proteomes" id="UP000544095">
    <property type="component" value="Unassembled WGS sequence"/>
</dbReference>
<keyword evidence="2" id="KW-1185">Reference proteome</keyword>
<evidence type="ECO:0000313" key="2">
    <source>
        <dbReference type="Proteomes" id="UP000544095"/>
    </source>
</evidence>
<comment type="caution">
    <text evidence="1">The sequence shown here is derived from an EMBL/GenBank/DDBJ whole genome shotgun (WGS) entry which is preliminary data.</text>
</comment>
<dbReference type="AlphaFoldDB" id="A0A8H5Q0K6"/>
<reference evidence="1 2" key="1">
    <citation type="submission" date="2020-05" db="EMBL/GenBank/DDBJ databases">
        <title>Identification and distribution of gene clusters putatively required for synthesis of sphingolipid metabolism inhibitors in phylogenetically diverse species of the filamentous fungus Fusarium.</title>
        <authorList>
            <person name="Kim H.-S."/>
            <person name="Busman M."/>
            <person name="Brown D.W."/>
            <person name="Divon H."/>
            <person name="Uhlig S."/>
            <person name="Proctor R.H."/>
        </authorList>
    </citation>
    <scope>NUCLEOTIDE SEQUENCE [LARGE SCALE GENOMIC DNA]</scope>
    <source>
        <strain evidence="1 2">NRRL 25211</strain>
    </source>
</reference>
<sequence length="397" mass="47044">MCFIPFTFAYFHTLNIRLPTEILLMVMECLECPISIRALAYSYPRALHLFQKHRQNLLGPALSVLNDMYPVDELLEDAVLACRLRLTMRNVVLLSPPEAMQKVIQAEMHSISVPRDWYSLTLLCELSSLNKERDQFISSYTAHAWDKMQTDCRRELARHIGRRINRPHIMPYKRVNLSHDELERLQEAFLDFEITRHCLAYDKLLLYETDLEDGMLSPIYDEMSYLAGHLERDSIKRSRQSIFCFIFQSYGKLIRQVEEQLELEILRQTIRQTTEPRLSDLVSVEKFRNRTQSEELRYIALLCLQGYVCLRIAEEYTDGVLRAFILNSFMWFCKDGKNHIPDPDGRLACGLERFTPEYYPDNDTAHEAWSRGRYFWDRSRMWRLQVDTMFYIDCCPP</sequence>
<dbReference type="EMBL" id="JAAOAR010000048">
    <property type="protein sequence ID" value="KAF5605857.1"/>
    <property type="molecule type" value="Genomic_DNA"/>
</dbReference>
<organism evidence="1 2">
    <name type="scientific">Fusarium pseudoanthophilum</name>
    <dbReference type="NCBI Taxonomy" id="48495"/>
    <lineage>
        <taxon>Eukaryota</taxon>
        <taxon>Fungi</taxon>
        <taxon>Dikarya</taxon>
        <taxon>Ascomycota</taxon>
        <taxon>Pezizomycotina</taxon>
        <taxon>Sordariomycetes</taxon>
        <taxon>Hypocreomycetidae</taxon>
        <taxon>Hypocreales</taxon>
        <taxon>Nectriaceae</taxon>
        <taxon>Fusarium</taxon>
        <taxon>Fusarium fujikuroi species complex</taxon>
    </lineage>
</organism>